<reference evidence="1 2" key="1">
    <citation type="journal article" date="2015" name="Genome Announc.">
        <title>Expanding the biotechnology potential of lactobacilli through comparative genomics of 213 strains and associated genera.</title>
        <authorList>
            <person name="Sun Z."/>
            <person name="Harris H.M."/>
            <person name="McCann A."/>
            <person name="Guo C."/>
            <person name="Argimon S."/>
            <person name="Zhang W."/>
            <person name="Yang X."/>
            <person name="Jeffery I.B."/>
            <person name="Cooney J.C."/>
            <person name="Kagawa T.F."/>
            <person name="Liu W."/>
            <person name="Song Y."/>
            <person name="Salvetti E."/>
            <person name="Wrobel A."/>
            <person name="Rasinkangas P."/>
            <person name="Parkhill J."/>
            <person name="Rea M.C."/>
            <person name="O'Sullivan O."/>
            <person name="Ritari J."/>
            <person name="Douillard F.P."/>
            <person name="Paul Ross R."/>
            <person name="Yang R."/>
            <person name="Briner A.E."/>
            <person name="Felis G.E."/>
            <person name="de Vos W.M."/>
            <person name="Barrangou R."/>
            <person name="Klaenhammer T.R."/>
            <person name="Caufield P.W."/>
            <person name="Cui Y."/>
            <person name="Zhang H."/>
            <person name="O'Toole P.W."/>
        </authorList>
    </citation>
    <scope>NUCLEOTIDE SEQUENCE [LARGE SCALE GENOMIC DNA]</scope>
    <source>
        <strain evidence="1 2">DSM 23026</strain>
    </source>
</reference>
<dbReference type="GO" id="GO:0032259">
    <property type="term" value="P:methylation"/>
    <property type="evidence" value="ECO:0007669"/>
    <property type="project" value="UniProtKB-KW"/>
</dbReference>
<evidence type="ECO:0000313" key="2">
    <source>
        <dbReference type="Proteomes" id="UP000051249"/>
    </source>
</evidence>
<accession>A0A0R2N9Y4</accession>
<proteinExistence type="predicted"/>
<comment type="caution">
    <text evidence="1">The sequence shown here is derived from an EMBL/GenBank/DDBJ whole genome shotgun (WGS) entry which is preliminary data.</text>
</comment>
<dbReference type="Gene3D" id="3.40.50.150">
    <property type="entry name" value="Vaccinia Virus protein VP39"/>
    <property type="match status" value="1"/>
</dbReference>
<dbReference type="PANTHER" id="PTHR35276">
    <property type="entry name" value="S-ADENOSYL-L-METHIONINE-DEPENDENT METHYLTRANSFERASES SUPERFAMILY PROTEIN"/>
    <property type="match status" value="1"/>
</dbReference>
<protein>
    <submittedName>
        <fullName evidence="1">rRNA methylase</fullName>
    </submittedName>
</protein>
<dbReference type="RefSeq" id="WP_057800459.1">
    <property type="nucleotide sequence ID" value="NZ_BJZZ01000054.1"/>
</dbReference>
<dbReference type="EMBL" id="JQCQ01000048">
    <property type="protein sequence ID" value="KRO21570.1"/>
    <property type="molecule type" value="Genomic_DNA"/>
</dbReference>
<dbReference type="OrthoDB" id="9792989at2"/>
<dbReference type="PANTHER" id="PTHR35276:SF1">
    <property type="entry name" value="TRNA (MNM(5)S(2)U34)-METHYLTRANSFERASE, CHLOROPLASTIC"/>
    <property type="match status" value="1"/>
</dbReference>
<keyword evidence="1" id="KW-0808">Transferase</keyword>
<dbReference type="SUPFAM" id="SSF53335">
    <property type="entry name" value="S-adenosyl-L-methionine-dependent methyltransferases"/>
    <property type="match status" value="1"/>
</dbReference>
<dbReference type="Pfam" id="PF06962">
    <property type="entry name" value="rRNA_methylase"/>
    <property type="match status" value="1"/>
</dbReference>
<evidence type="ECO:0000313" key="1">
    <source>
        <dbReference type="EMBL" id="KRO21570.1"/>
    </source>
</evidence>
<dbReference type="InterPro" id="IPR010719">
    <property type="entry name" value="MnmM_MeTrfase"/>
</dbReference>
<organism evidence="1 2">
    <name type="scientific">Pediococcus argentinicus</name>
    <dbReference type="NCBI Taxonomy" id="480391"/>
    <lineage>
        <taxon>Bacteria</taxon>
        <taxon>Bacillati</taxon>
        <taxon>Bacillota</taxon>
        <taxon>Bacilli</taxon>
        <taxon>Lactobacillales</taxon>
        <taxon>Lactobacillaceae</taxon>
        <taxon>Pediococcus</taxon>
    </lineage>
</organism>
<keyword evidence="2" id="KW-1185">Reference proteome</keyword>
<keyword evidence="1" id="KW-0489">Methyltransferase</keyword>
<name>A0A0R2N9Y4_9LACO</name>
<dbReference type="PATRIC" id="fig|480391.4.peg.1383"/>
<dbReference type="AlphaFoldDB" id="A0A0R2N9Y4"/>
<gene>
    <name evidence="1" type="ORF">IV88_GL001359</name>
</gene>
<dbReference type="InterPro" id="IPR029063">
    <property type="entry name" value="SAM-dependent_MTases_sf"/>
</dbReference>
<sequence>MLENALQYSHTLLKEVVHADDIVIDATMGNGHDTKFLAELVGLNGTVYSFDIQKLALMNTTELLNQNNLTDRVKLIQDSHANIDHYVTETITGAIFNLGYLPGGDKTEITHASSTLTAIESCLELLKSNGRVILVCYYGHPGGKDELAQVQQFTSNLDQHQYQVLEYQFTNQIHHPPILIAIEKR</sequence>
<dbReference type="Proteomes" id="UP000051249">
    <property type="component" value="Unassembled WGS sequence"/>
</dbReference>
<dbReference type="GO" id="GO:0008168">
    <property type="term" value="F:methyltransferase activity"/>
    <property type="evidence" value="ECO:0007669"/>
    <property type="project" value="UniProtKB-KW"/>
</dbReference>